<feature type="region of interest" description="Disordered" evidence="6">
    <location>
        <begin position="42"/>
        <end position="61"/>
    </location>
</feature>
<comment type="caution">
    <text evidence="7">The sequence shown here is derived from an EMBL/GenBank/DDBJ whole genome shotgun (WGS) entry which is preliminary data.</text>
</comment>
<dbReference type="InterPro" id="IPR036864">
    <property type="entry name" value="Zn2-C6_fun-type_DNA-bd_sf"/>
</dbReference>
<protein>
    <recommendedName>
        <fullName evidence="9">Zn(2)-C6 fungal-type domain-containing protein</fullName>
    </recommendedName>
</protein>
<dbReference type="AlphaFoldDB" id="A0A8H4TM95"/>
<dbReference type="GO" id="GO:0000976">
    <property type="term" value="F:transcription cis-regulatory region binding"/>
    <property type="evidence" value="ECO:0007669"/>
    <property type="project" value="TreeGrafter"/>
</dbReference>
<sequence length="593" mass="66608">MESVSPSDETCPVRKRISTACEACRATKIKCQPSEQPGVCRNAIENQQPPHPPPPAPSKTFTIDFEVPTQADVDDNFDNLRDSHIQFIEAIFPSDPDTDLSSFEDSPATGFPTPTSSHTHSIQSLHAKPQFNLDSAESLLVSFRGMLVHYPCIVLKPEETVSTLAATRPFVLLAILAAASGSRTVQGHALYDEEFRKVLGLKFVAGGERSMELLQGILIYCAWYPFHLRPRNKQAFQYYRMAGDLVTDLELDQELSSIHNTIPGEMSSLQVDRLRSYLAYHYAVSNTICVFKKMDHLIPVWTSWTASCCGLLQRHAEVDGDIALSYLVRLSNMTNTADSSIRDNDPQAEQQVQLMLLGLEAQHKELKQAMVPHLARSAPVKLADLFFDVFLQGGAIFYLNRLNTKRPRFVNPSSTRLARCVHNVRALFDHLLNLDSFIYFTSIDWTRFILSVILAVRLSFPITDVPDWDHAWARSQLHFTDFLETMCEGSETLTPATKRVDVLSASRVILRVVKAKYDRRVAMLTAPMLTTKGLGHQGCPMFDRSMEPYISAWETGFEMSSMMSTPNPDGQPVYHDLWATMTMGWANDGSMDC</sequence>
<proteinExistence type="predicted"/>
<dbReference type="Proteomes" id="UP000622797">
    <property type="component" value="Unassembled WGS sequence"/>
</dbReference>
<reference evidence="7" key="2">
    <citation type="submission" date="2020-05" db="EMBL/GenBank/DDBJ databases">
        <authorList>
            <person name="Kim H.-S."/>
            <person name="Proctor R.H."/>
            <person name="Brown D.W."/>
        </authorList>
    </citation>
    <scope>NUCLEOTIDE SEQUENCE</scope>
    <source>
        <strain evidence="7">NRRL 20472</strain>
    </source>
</reference>
<evidence type="ECO:0008006" key="9">
    <source>
        <dbReference type="Google" id="ProtNLM"/>
    </source>
</evidence>
<evidence type="ECO:0000256" key="1">
    <source>
        <dbReference type="ARBA" id="ARBA00004123"/>
    </source>
</evidence>
<dbReference type="InterPro" id="IPR001138">
    <property type="entry name" value="Zn2Cys6_DnaBD"/>
</dbReference>
<keyword evidence="3" id="KW-0238">DNA-binding</keyword>
<dbReference type="Gene3D" id="4.10.240.10">
    <property type="entry name" value="Zn(2)-C6 fungal-type DNA-binding domain"/>
    <property type="match status" value="1"/>
</dbReference>
<evidence type="ECO:0000256" key="5">
    <source>
        <dbReference type="ARBA" id="ARBA00023242"/>
    </source>
</evidence>
<keyword evidence="4" id="KW-0804">Transcription</keyword>
<feature type="region of interest" description="Disordered" evidence="6">
    <location>
        <begin position="98"/>
        <end position="120"/>
    </location>
</feature>
<reference evidence="7" key="1">
    <citation type="journal article" date="2020" name="BMC Genomics">
        <title>Correction to: Identification and distribution of gene clusters required for synthesis of sphingolipid metabolism inhibitors in diverse species of the filamentous fungus Fusarium.</title>
        <authorList>
            <person name="Kim H.S."/>
            <person name="Lohmar J.M."/>
            <person name="Busman M."/>
            <person name="Brown D.W."/>
            <person name="Naumann T.A."/>
            <person name="Divon H.H."/>
            <person name="Lysoe E."/>
            <person name="Uhlig S."/>
            <person name="Proctor R.H."/>
        </authorList>
    </citation>
    <scope>NUCLEOTIDE SEQUENCE</scope>
    <source>
        <strain evidence="7">NRRL 20472</strain>
    </source>
</reference>
<dbReference type="OrthoDB" id="5424793at2759"/>
<evidence type="ECO:0000256" key="2">
    <source>
        <dbReference type="ARBA" id="ARBA00023015"/>
    </source>
</evidence>
<dbReference type="InterPro" id="IPR051089">
    <property type="entry name" value="prtT"/>
</dbReference>
<evidence type="ECO:0000256" key="4">
    <source>
        <dbReference type="ARBA" id="ARBA00023163"/>
    </source>
</evidence>
<keyword evidence="5" id="KW-0539">Nucleus</keyword>
<accession>A0A8H4TM95</accession>
<evidence type="ECO:0000313" key="7">
    <source>
        <dbReference type="EMBL" id="KAF4960516.1"/>
    </source>
</evidence>
<dbReference type="GO" id="GO:0008270">
    <property type="term" value="F:zinc ion binding"/>
    <property type="evidence" value="ECO:0007669"/>
    <property type="project" value="InterPro"/>
</dbReference>
<dbReference type="GO" id="GO:0000981">
    <property type="term" value="F:DNA-binding transcription factor activity, RNA polymerase II-specific"/>
    <property type="evidence" value="ECO:0007669"/>
    <property type="project" value="InterPro"/>
</dbReference>
<gene>
    <name evidence="7" type="ORF">FSARC_10446</name>
</gene>
<dbReference type="CDD" id="cd00067">
    <property type="entry name" value="GAL4"/>
    <property type="match status" value="1"/>
</dbReference>
<organism evidence="7 8">
    <name type="scientific">Fusarium sarcochroum</name>
    <dbReference type="NCBI Taxonomy" id="1208366"/>
    <lineage>
        <taxon>Eukaryota</taxon>
        <taxon>Fungi</taxon>
        <taxon>Dikarya</taxon>
        <taxon>Ascomycota</taxon>
        <taxon>Pezizomycotina</taxon>
        <taxon>Sordariomycetes</taxon>
        <taxon>Hypocreomycetidae</taxon>
        <taxon>Hypocreales</taxon>
        <taxon>Nectriaceae</taxon>
        <taxon>Fusarium</taxon>
        <taxon>Fusarium lateritium species complex</taxon>
    </lineage>
</organism>
<dbReference type="PANTHER" id="PTHR31845">
    <property type="entry name" value="FINGER DOMAIN PROTEIN, PUTATIVE-RELATED"/>
    <property type="match status" value="1"/>
</dbReference>
<evidence type="ECO:0000256" key="3">
    <source>
        <dbReference type="ARBA" id="ARBA00023125"/>
    </source>
</evidence>
<evidence type="ECO:0000313" key="8">
    <source>
        <dbReference type="Proteomes" id="UP000622797"/>
    </source>
</evidence>
<comment type="subcellular location">
    <subcellularLocation>
        <location evidence="1">Nucleus</location>
    </subcellularLocation>
</comment>
<dbReference type="EMBL" id="JABEXW010000634">
    <property type="protein sequence ID" value="KAF4960516.1"/>
    <property type="molecule type" value="Genomic_DNA"/>
</dbReference>
<dbReference type="GO" id="GO:0005634">
    <property type="term" value="C:nucleus"/>
    <property type="evidence" value="ECO:0007669"/>
    <property type="project" value="UniProtKB-SubCell"/>
</dbReference>
<keyword evidence="8" id="KW-1185">Reference proteome</keyword>
<name>A0A8H4TM95_9HYPO</name>
<keyword evidence="2" id="KW-0805">Transcription regulation</keyword>
<evidence type="ECO:0000256" key="6">
    <source>
        <dbReference type="SAM" id="MobiDB-lite"/>
    </source>
</evidence>
<dbReference type="PANTHER" id="PTHR31845:SF10">
    <property type="entry name" value="ZN(II)2CYS6 TRANSCRIPTION FACTOR (EUROFUNG)"/>
    <property type="match status" value="1"/>
</dbReference>